<dbReference type="GO" id="GO:0000287">
    <property type="term" value="F:magnesium ion binding"/>
    <property type="evidence" value="ECO:0007669"/>
    <property type="project" value="TreeGrafter"/>
</dbReference>
<evidence type="ECO:0000256" key="3">
    <source>
        <dbReference type="ARBA" id="ARBA00022448"/>
    </source>
</evidence>
<dbReference type="CDD" id="cd12826">
    <property type="entry name" value="EcCorA_ZntB-like_u1"/>
    <property type="match status" value="1"/>
</dbReference>
<dbReference type="PANTHER" id="PTHR46494:SF1">
    <property type="entry name" value="CORA FAMILY METAL ION TRANSPORTER (EUROFUNG)"/>
    <property type="match status" value="1"/>
</dbReference>
<dbReference type="EMBL" id="CP002582">
    <property type="protein sequence ID" value="ADZ82324.1"/>
    <property type="molecule type" value="Genomic_DNA"/>
</dbReference>
<dbReference type="InterPro" id="IPR002523">
    <property type="entry name" value="MgTranspt_CorA/ZnTranspt_ZntB"/>
</dbReference>
<dbReference type="PANTHER" id="PTHR46494">
    <property type="entry name" value="CORA FAMILY METAL ION TRANSPORTER (EUROFUNG)"/>
    <property type="match status" value="1"/>
</dbReference>
<dbReference type="SUPFAM" id="SSF144083">
    <property type="entry name" value="Magnesium transport protein CorA, transmembrane region"/>
    <property type="match status" value="1"/>
</dbReference>
<dbReference type="RefSeq" id="WP_013655625.1">
    <property type="nucleotide sequence ID" value="NC_015275.1"/>
</dbReference>
<dbReference type="Gene3D" id="1.20.58.340">
    <property type="entry name" value="Magnesium transport protein CorA, transmembrane region"/>
    <property type="match status" value="2"/>
</dbReference>
<keyword evidence="8" id="KW-0406">Ion transport</keyword>
<evidence type="ECO:0000313" key="15">
    <source>
        <dbReference type="Proteomes" id="UP000008467"/>
    </source>
</evidence>
<evidence type="ECO:0000256" key="9">
    <source>
        <dbReference type="ARBA" id="ARBA00023136"/>
    </source>
</evidence>
<comment type="function">
    <text evidence="11">Mediates influx of magnesium ions. Alternates between open and closed states. Activated by low cytoplasmic Mg(2+) levels. Inactive when cytoplasmic Mg(2+) levels are high.</text>
</comment>
<evidence type="ECO:0000256" key="5">
    <source>
        <dbReference type="ARBA" id="ARBA00022692"/>
    </source>
</evidence>
<dbReference type="InterPro" id="IPR045861">
    <property type="entry name" value="CorA_cytoplasmic_dom"/>
</dbReference>
<evidence type="ECO:0000256" key="8">
    <source>
        <dbReference type="ARBA" id="ARBA00023065"/>
    </source>
</evidence>
<dbReference type="GO" id="GO:0005886">
    <property type="term" value="C:plasma membrane"/>
    <property type="evidence" value="ECO:0007669"/>
    <property type="project" value="UniProtKB-SubCell"/>
</dbReference>
<dbReference type="GO" id="GO:0015087">
    <property type="term" value="F:cobalt ion transmembrane transporter activity"/>
    <property type="evidence" value="ECO:0007669"/>
    <property type="project" value="TreeGrafter"/>
</dbReference>
<keyword evidence="5 13" id="KW-0812">Transmembrane</keyword>
<dbReference type="Proteomes" id="UP000008467">
    <property type="component" value="Chromosome"/>
</dbReference>
<evidence type="ECO:0000256" key="7">
    <source>
        <dbReference type="ARBA" id="ARBA00022989"/>
    </source>
</evidence>
<accession>F2JMB3</accession>
<evidence type="ECO:0000256" key="1">
    <source>
        <dbReference type="ARBA" id="ARBA00004651"/>
    </source>
</evidence>
<gene>
    <name evidence="14" type="ordered locus">Clole_0589</name>
</gene>
<dbReference type="GO" id="GO:0050897">
    <property type="term" value="F:cobalt ion binding"/>
    <property type="evidence" value="ECO:0007669"/>
    <property type="project" value="TreeGrafter"/>
</dbReference>
<reference evidence="14 15" key="1">
    <citation type="journal article" date="2011" name="J. Bacteriol.">
        <title>Complete genome sequence of the cellulose-degrading bacterium Cellulosilyticum lentocellum.</title>
        <authorList>
            <consortium name="US DOE Joint Genome Institute"/>
            <person name="Miller D.A."/>
            <person name="Suen G."/>
            <person name="Bruce D."/>
            <person name="Copeland A."/>
            <person name="Cheng J.F."/>
            <person name="Detter C."/>
            <person name="Goodwin L.A."/>
            <person name="Han C.S."/>
            <person name="Hauser L.J."/>
            <person name="Land M.L."/>
            <person name="Lapidus A."/>
            <person name="Lucas S."/>
            <person name="Meincke L."/>
            <person name="Pitluck S."/>
            <person name="Tapia R."/>
            <person name="Teshima H."/>
            <person name="Woyke T."/>
            <person name="Fox B.G."/>
            <person name="Angert E.R."/>
            <person name="Currie C.R."/>
        </authorList>
    </citation>
    <scope>NUCLEOTIDE SEQUENCE [LARGE SCALE GENOMIC DNA]</scope>
    <source>
        <strain evidence="15">ATCC 49066 / DSM 5427 / NCIMB 11756 / RHM5</strain>
    </source>
</reference>
<comment type="similarity">
    <text evidence="2">Belongs to the CorA metal ion transporter (MIT) (TC 1.A.35) family.</text>
</comment>
<comment type="catalytic activity">
    <reaction evidence="10">
        <text>Mg(2+)(in) = Mg(2+)(out)</text>
        <dbReference type="Rhea" id="RHEA:29827"/>
        <dbReference type="ChEBI" id="CHEBI:18420"/>
    </reaction>
</comment>
<proteinExistence type="inferred from homology"/>
<dbReference type="KEGG" id="cle:Clole_0589"/>
<keyword evidence="12" id="KW-0175">Coiled coil</keyword>
<feature type="transmembrane region" description="Helical" evidence="13">
    <location>
        <begin position="278"/>
        <end position="298"/>
    </location>
</feature>
<dbReference type="Pfam" id="PF01544">
    <property type="entry name" value="CorA"/>
    <property type="match status" value="1"/>
</dbReference>
<name>F2JMB3_CELLD</name>
<feature type="coiled-coil region" evidence="12">
    <location>
        <begin position="131"/>
        <end position="158"/>
    </location>
</feature>
<organism evidence="14 15">
    <name type="scientific">Cellulosilyticum lentocellum (strain ATCC 49066 / DSM 5427 / NCIMB 11756 / RHM5)</name>
    <name type="common">Clostridium lentocellum</name>
    <dbReference type="NCBI Taxonomy" id="642492"/>
    <lineage>
        <taxon>Bacteria</taxon>
        <taxon>Bacillati</taxon>
        <taxon>Bacillota</taxon>
        <taxon>Clostridia</taxon>
        <taxon>Lachnospirales</taxon>
        <taxon>Cellulosilyticaceae</taxon>
        <taxon>Cellulosilyticum</taxon>
    </lineage>
</organism>
<keyword evidence="15" id="KW-1185">Reference proteome</keyword>
<keyword evidence="4" id="KW-1003">Cell membrane</keyword>
<dbReference type="HOGENOM" id="CLU_007127_0_1_9"/>
<evidence type="ECO:0000256" key="11">
    <source>
        <dbReference type="ARBA" id="ARBA00045497"/>
    </source>
</evidence>
<dbReference type="AlphaFoldDB" id="F2JMB3"/>
<protein>
    <submittedName>
        <fullName evidence="14">Mg2 transporter protein CorA family protein</fullName>
    </submittedName>
</protein>
<keyword evidence="3" id="KW-0813">Transport</keyword>
<dbReference type="FunFam" id="1.20.58.340:FF:000004">
    <property type="entry name" value="Magnesium transport protein CorA"/>
    <property type="match status" value="1"/>
</dbReference>
<evidence type="ECO:0000256" key="4">
    <source>
        <dbReference type="ARBA" id="ARBA00022475"/>
    </source>
</evidence>
<evidence type="ECO:0000256" key="13">
    <source>
        <dbReference type="SAM" id="Phobius"/>
    </source>
</evidence>
<dbReference type="SUPFAM" id="SSF143865">
    <property type="entry name" value="CorA soluble domain-like"/>
    <property type="match status" value="1"/>
</dbReference>
<keyword evidence="7 13" id="KW-1133">Transmembrane helix</keyword>
<evidence type="ECO:0000256" key="12">
    <source>
        <dbReference type="SAM" id="Coils"/>
    </source>
</evidence>
<keyword evidence="9 13" id="KW-0472">Membrane</keyword>
<dbReference type="GO" id="GO:0015095">
    <property type="term" value="F:magnesium ion transmembrane transporter activity"/>
    <property type="evidence" value="ECO:0007669"/>
    <property type="project" value="TreeGrafter"/>
</dbReference>
<sequence>MYYMIKERLVPLEDKPQGDLTVKTVQIVTLKEWQTSGATSSVHAESFKSYANIHLCKLENYADYMLGTFCIPSKQNSKQKKRFIYYIHKDGIVFVDDSDLVKALLEKMSHTRTWDTPTLETFFSNFLELLIDKDLLYLEELENRIAKMESTILNGEITHFNHTLMDFRKELLTLHYYYSQLVEVGEVLGENENDFFNEHNLRLFDFFTRRVSRLQSNVQMLREYALQVREEYQSQIDIKQNNTMRILTVVTTIFLPLTLIAGWYGMNFTYMPELRWKYGYPLVIAISLAIICLSIWICKKKKFL</sequence>
<feature type="transmembrane region" description="Helical" evidence="13">
    <location>
        <begin position="246"/>
        <end position="266"/>
    </location>
</feature>
<comment type="subcellular location">
    <subcellularLocation>
        <location evidence="1">Cell membrane</location>
        <topology evidence="1">Multi-pass membrane protein</topology>
    </subcellularLocation>
</comment>
<keyword evidence="6" id="KW-0460">Magnesium</keyword>
<dbReference type="eggNOG" id="COG0598">
    <property type="taxonomic scope" value="Bacteria"/>
</dbReference>
<evidence type="ECO:0000256" key="10">
    <source>
        <dbReference type="ARBA" id="ARBA00034269"/>
    </source>
</evidence>
<evidence type="ECO:0000256" key="6">
    <source>
        <dbReference type="ARBA" id="ARBA00022842"/>
    </source>
</evidence>
<evidence type="ECO:0000256" key="2">
    <source>
        <dbReference type="ARBA" id="ARBA00009765"/>
    </source>
</evidence>
<evidence type="ECO:0000313" key="14">
    <source>
        <dbReference type="EMBL" id="ADZ82324.1"/>
    </source>
</evidence>
<dbReference type="InterPro" id="IPR045863">
    <property type="entry name" value="CorA_TM1_TM2"/>
</dbReference>